<dbReference type="InterPro" id="IPR004314">
    <property type="entry name" value="Neprosin"/>
</dbReference>
<feature type="chain" id="PRO_5044774481" evidence="1">
    <location>
        <begin position="23"/>
        <end position="362"/>
    </location>
</feature>
<comment type="caution">
    <text evidence="3">The sequence shown here is derived from an EMBL/GenBank/DDBJ whole genome shotgun (WGS) entry which is preliminary data.</text>
</comment>
<evidence type="ECO:0000313" key="3">
    <source>
        <dbReference type="EMBL" id="KAL1197065.1"/>
    </source>
</evidence>
<dbReference type="PANTHER" id="PTHR31589">
    <property type="entry name" value="PROTEIN, PUTATIVE (DUF239)-RELATED-RELATED"/>
    <property type="match status" value="1"/>
</dbReference>
<evidence type="ECO:0000313" key="4">
    <source>
        <dbReference type="Proteomes" id="UP001558713"/>
    </source>
</evidence>
<feature type="signal peptide" evidence="1">
    <location>
        <begin position="1"/>
        <end position="22"/>
    </location>
</feature>
<reference evidence="3 4" key="1">
    <citation type="submission" date="2024-04" db="EMBL/GenBank/DDBJ databases">
        <title>Genome assembly C_amara_ONT_v2.</title>
        <authorList>
            <person name="Yant L."/>
            <person name="Moore C."/>
            <person name="Slenker M."/>
        </authorList>
    </citation>
    <scope>NUCLEOTIDE SEQUENCE [LARGE SCALE GENOMIC DNA]</scope>
    <source>
        <tissue evidence="3">Leaf</tissue>
    </source>
</reference>
<dbReference type="AlphaFoldDB" id="A0ABD1ABF5"/>
<keyword evidence="4" id="KW-1185">Reference proteome</keyword>
<keyword evidence="1" id="KW-0732">Signal</keyword>
<dbReference type="PROSITE" id="PS52045">
    <property type="entry name" value="NEPROSIN_PEP_CD"/>
    <property type="match status" value="1"/>
</dbReference>
<evidence type="ECO:0000259" key="2">
    <source>
        <dbReference type="PROSITE" id="PS52045"/>
    </source>
</evidence>
<dbReference type="InterPro" id="IPR053168">
    <property type="entry name" value="Glutamic_endopeptidase"/>
</dbReference>
<dbReference type="InterPro" id="IPR025521">
    <property type="entry name" value="Neprosin_propep"/>
</dbReference>
<dbReference type="EMBL" id="JBANAX010000696">
    <property type="protein sequence ID" value="KAL1197065.1"/>
    <property type="molecule type" value="Genomic_DNA"/>
</dbReference>
<feature type="domain" description="Neprosin PEP catalytic" evidence="2">
    <location>
        <begin position="113"/>
        <end position="361"/>
    </location>
</feature>
<sequence length="362" mass="40101">MGFLLKLVAFVVSFSLVQSTESIEVLKSIKLNEKMIYDCLDIYKQPSLNHPSLQNHKIQMEPSFSTLKSTNQTESKRNENPIDCPNGTVPILRNTKEYVENAQYFTEKRFNPLTIERHGEHMAGIRSEGQGPYHGVAASMSVHDMIINSGQSSYANIYVTSGVNNTVNLIETGWMINPSIFGDGRTWSYGYWKGAKGGGCYNNICHGFVQVSKTEPLSGPIAEAPPGKRYISVSIQQDQISRNWWVTDVKFNQPDIHIGYWAKEMFDLISNGGDIVGVGGGVQASPSGKSPPMGNGHFPTIHPIDSARVPDMRIMDSSHTFKPQSKFKFELLLDNDKCYGFGTDYRGFLFTYGGPGGDSCGI</sequence>
<dbReference type="Proteomes" id="UP001558713">
    <property type="component" value="Unassembled WGS sequence"/>
</dbReference>
<dbReference type="Pfam" id="PF03080">
    <property type="entry name" value="Neprosin"/>
    <property type="match status" value="1"/>
</dbReference>
<name>A0ABD1ABF5_CARAN</name>
<dbReference type="PANTHER" id="PTHR31589:SF91">
    <property type="entry name" value="PROTEIN, PUTATIVE (DUF239)-RELATED"/>
    <property type="match status" value="1"/>
</dbReference>
<proteinExistence type="predicted"/>
<protein>
    <submittedName>
        <fullName evidence="3">Protein neprosin</fullName>
    </submittedName>
</protein>
<accession>A0ABD1ABF5</accession>
<dbReference type="Pfam" id="PF14365">
    <property type="entry name" value="Neprosin_AP"/>
    <property type="match status" value="1"/>
</dbReference>
<dbReference type="Gene3D" id="3.90.1320.10">
    <property type="entry name" value="Outer-capsid protein sigma 3, large lobe"/>
    <property type="match status" value="1"/>
</dbReference>
<gene>
    <name evidence="3" type="ORF">V5N11_024857</name>
</gene>
<organism evidence="3 4">
    <name type="scientific">Cardamine amara subsp. amara</name>
    <dbReference type="NCBI Taxonomy" id="228776"/>
    <lineage>
        <taxon>Eukaryota</taxon>
        <taxon>Viridiplantae</taxon>
        <taxon>Streptophyta</taxon>
        <taxon>Embryophyta</taxon>
        <taxon>Tracheophyta</taxon>
        <taxon>Spermatophyta</taxon>
        <taxon>Magnoliopsida</taxon>
        <taxon>eudicotyledons</taxon>
        <taxon>Gunneridae</taxon>
        <taxon>Pentapetalae</taxon>
        <taxon>rosids</taxon>
        <taxon>malvids</taxon>
        <taxon>Brassicales</taxon>
        <taxon>Brassicaceae</taxon>
        <taxon>Cardamineae</taxon>
        <taxon>Cardamine</taxon>
    </lineage>
</organism>
<evidence type="ECO:0000256" key="1">
    <source>
        <dbReference type="SAM" id="SignalP"/>
    </source>
</evidence>